<accession>A0AAE6IK51</accession>
<dbReference type="Gene3D" id="3.30.70.1950">
    <property type="match status" value="1"/>
</dbReference>
<sequence length="227" mass="25863">MEMERINDNTIRVMIENADLKERGVSVMELLENHDRIESFFYNILSEVDTEHDFEEDDQITFQILPNRNGLELFISKLDDDNEVGDVINNLMAYAKNKSDKVDELSEERRTELKNSDENKKVAENVQAANSSVAATIITLELPEFESAISIAHVISDSEILSNLYRYDNVFYLTLKFPAGVTSDVVAIQKALAIEFAKESTIQSDVLYEHAEKVMSTDALQQIKDIF</sequence>
<protein>
    <submittedName>
        <fullName evidence="3">Adaptor protein MecA</fullName>
    </submittedName>
</protein>
<dbReference type="RefSeq" id="WP_014974703.1">
    <property type="nucleotide sequence ID" value="NZ_CP042374.1"/>
</dbReference>
<evidence type="ECO:0000256" key="2">
    <source>
        <dbReference type="SAM" id="Coils"/>
    </source>
</evidence>
<name>A0AAE6IK51_LEUCA</name>
<dbReference type="EMBL" id="CP042374">
    <property type="protein sequence ID" value="QEA33865.1"/>
    <property type="molecule type" value="Genomic_DNA"/>
</dbReference>
<dbReference type="GeneID" id="61187474"/>
<gene>
    <name evidence="3" type="ORF">FGL89_06900</name>
</gene>
<evidence type="ECO:0000256" key="1">
    <source>
        <dbReference type="ARBA" id="ARBA00005397"/>
    </source>
</evidence>
<dbReference type="AlphaFoldDB" id="A0AAE6IK51"/>
<dbReference type="PIRSF" id="PIRSF029008">
    <property type="entry name" value="MecA"/>
    <property type="match status" value="1"/>
</dbReference>
<dbReference type="OMA" id="EFFYTVM"/>
<proteinExistence type="inferred from homology"/>
<dbReference type="Proteomes" id="UP000321332">
    <property type="component" value="Chromosome"/>
</dbReference>
<dbReference type="InterPro" id="IPR008681">
    <property type="entry name" value="Neg-reg_MecA"/>
</dbReference>
<dbReference type="PANTHER" id="PTHR39161">
    <property type="entry name" value="ADAPTER PROTEIN MECA"/>
    <property type="match status" value="1"/>
</dbReference>
<dbReference type="Pfam" id="PF05389">
    <property type="entry name" value="MecA"/>
    <property type="match status" value="1"/>
</dbReference>
<keyword evidence="2" id="KW-0175">Coiled coil</keyword>
<evidence type="ECO:0000313" key="4">
    <source>
        <dbReference type="Proteomes" id="UP000321332"/>
    </source>
</evidence>
<organism evidence="3 4">
    <name type="scientific">Leuconostoc carnosum</name>
    <dbReference type="NCBI Taxonomy" id="1252"/>
    <lineage>
        <taxon>Bacteria</taxon>
        <taxon>Bacillati</taxon>
        <taxon>Bacillota</taxon>
        <taxon>Bacilli</taxon>
        <taxon>Lactobacillales</taxon>
        <taxon>Lactobacillaceae</taxon>
        <taxon>Leuconostoc</taxon>
    </lineage>
</organism>
<evidence type="ECO:0000313" key="3">
    <source>
        <dbReference type="EMBL" id="QEA33865.1"/>
    </source>
</evidence>
<reference evidence="3 4" key="1">
    <citation type="submission" date="2019-06" db="EMBL/GenBank/DDBJ databases">
        <title>Genome analyses of bacteria isolated from kimchi.</title>
        <authorList>
            <person name="Lee S."/>
            <person name="Ahn S."/>
            <person name="Roh S."/>
        </authorList>
    </citation>
    <scope>NUCLEOTIDE SEQUENCE [LARGE SCALE GENOMIC DNA]</scope>
    <source>
        <strain evidence="3 4">CBA3620</strain>
    </source>
</reference>
<dbReference type="PANTHER" id="PTHR39161:SF1">
    <property type="entry name" value="ADAPTER PROTEIN MECA 1"/>
    <property type="match status" value="1"/>
</dbReference>
<feature type="coiled-coil region" evidence="2">
    <location>
        <begin position="88"/>
        <end position="115"/>
    </location>
</feature>
<dbReference type="InterPro" id="IPR038471">
    <property type="entry name" value="MecA_C_sf"/>
</dbReference>
<comment type="similarity">
    <text evidence="1">Belongs to the MecA family.</text>
</comment>